<name>G4M118_SCHMA</name>
<organism evidence="1 2">
    <name type="scientific">Schistosoma mansoni</name>
    <name type="common">Blood fluke</name>
    <dbReference type="NCBI Taxonomy" id="6183"/>
    <lineage>
        <taxon>Eukaryota</taxon>
        <taxon>Metazoa</taxon>
        <taxon>Spiralia</taxon>
        <taxon>Lophotrochozoa</taxon>
        <taxon>Platyhelminthes</taxon>
        <taxon>Trematoda</taxon>
        <taxon>Digenea</taxon>
        <taxon>Strigeidida</taxon>
        <taxon>Schistosomatoidea</taxon>
        <taxon>Schistosomatidae</taxon>
        <taxon>Schistosoma</taxon>
    </lineage>
</organism>
<keyword evidence="1" id="KW-1185">Reference proteome</keyword>
<evidence type="ECO:0000313" key="2">
    <source>
        <dbReference type="WBParaSite" id="Smp_205000.1"/>
    </source>
</evidence>
<proteinExistence type="predicted"/>
<dbReference type="HOGENOM" id="CLU_2099882_0_0_1"/>
<dbReference type="Proteomes" id="UP000008854">
    <property type="component" value="Unassembled WGS sequence"/>
</dbReference>
<dbReference type="WBParaSite" id="Smp_205000.1">
    <property type="protein sequence ID" value="Smp_205000.1"/>
    <property type="gene ID" value="Smp_205000"/>
</dbReference>
<dbReference type="RefSeq" id="XP_018647183.1">
    <property type="nucleotide sequence ID" value="XM_018793142.1"/>
</dbReference>
<reference evidence="1" key="1">
    <citation type="journal article" date="2012" name="PLoS Negl. Trop. Dis.">
        <title>A systematically improved high quality genome and transcriptome of the human blood fluke Schistosoma mansoni.</title>
        <authorList>
            <person name="Protasio A.V."/>
            <person name="Tsai I.J."/>
            <person name="Babbage A."/>
            <person name="Nichol S."/>
            <person name="Hunt M."/>
            <person name="Aslett M.A."/>
            <person name="De Silva N."/>
            <person name="Velarde G.S."/>
            <person name="Anderson T.J."/>
            <person name="Clark R.C."/>
            <person name="Davidson C."/>
            <person name="Dillon G.P."/>
            <person name="Holroyd N.E."/>
            <person name="LoVerde P.T."/>
            <person name="Lloyd C."/>
            <person name="McQuillan J."/>
            <person name="Oliveira G."/>
            <person name="Otto T.D."/>
            <person name="Parker-Manuel S.J."/>
            <person name="Quail M.A."/>
            <person name="Wilson R.A."/>
            <person name="Zerlotini A."/>
            <person name="Dunne D.W."/>
            <person name="Berriman M."/>
        </authorList>
    </citation>
    <scope>NUCLEOTIDE SEQUENCE [LARGE SCALE GENOMIC DNA]</scope>
    <source>
        <strain evidence="1">Puerto Rican</strain>
    </source>
</reference>
<dbReference type="GeneID" id="29830765"/>
<dbReference type="KEGG" id="smm:Smp_205000"/>
<dbReference type="CTD" id="29830765"/>
<dbReference type="AlphaFoldDB" id="G4M118"/>
<reference evidence="2" key="2">
    <citation type="submission" date="2018-12" db="UniProtKB">
        <authorList>
            <consortium name="WormBaseParasite"/>
        </authorList>
    </citation>
    <scope>IDENTIFICATION</scope>
    <source>
        <strain evidence="2">Puerto Rican</strain>
    </source>
</reference>
<accession>G4M118</accession>
<evidence type="ECO:0000313" key="1">
    <source>
        <dbReference type="Proteomes" id="UP000008854"/>
    </source>
</evidence>
<dbReference type="InParanoid" id="G4M118"/>
<protein>
    <submittedName>
        <fullName evidence="2">Smp_205000</fullName>
    </submittedName>
</protein>
<sequence length="116" mass="13626">MPLYVMIYKGRNIATELDSEHIRGKTNKTMMKANKQGKENRNLQRERQELLKGDLVSINKVMILPRHSLVTTMFWRNGSEKRKEILKLRHYFRLICRTKSSVLKNSYVFSLDAIGA</sequence>